<organism evidence="2 3">
    <name type="scientific">Funneliformis mosseae</name>
    <name type="common">Endomycorrhizal fungus</name>
    <name type="synonym">Glomus mosseae</name>
    <dbReference type="NCBI Taxonomy" id="27381"/>
    <lineage>
        <taxon>Eukaryota</taxon>
        <taxon>Fungi</taxon>
        <taxon>Fungi incertae sedis</taxon>
        <taxon>Mucoromycota</taxon>
        <taxon>Glomeromycotina</taxon>
        <taxon>Glomeromycetes</taxon>
        <taxon>Glomerales</taxon>
        <taxon>Glomeraceae</taxon>
        <taxon>Funneliformis</taxon>
    </lineage>
</organism>
<dbReference type="Proteomes" id="UP000789375">
    <property type="component" value="Unassembled WGS sequence"/>
</dbReference>
<comment type="caution">
    <text evidence="2">The sequence shown here is derived from an EMBL/GenBank/DDBJ whole genome shotgun (WGS) entry which is preliminary data.</text>
</comment>
<sequence>SRQVYKHTIFSTEESTSLLSTQTKPVNEENVDKRTPHDSDYKDNKYEDDYYKKKEYYTTKKY</sequence>
<feature type="non-terminal residue" evidence="2">
    <location>
        <position position="1"/>
    </location>
</feature>
<name>A0A9N9E7U1_FUNMO</name>
<evidence type="ECO:0000256" key="1">
    <source>
        <dbReference type="SAM" id="MobiDB-lite"/>
    </source>
</evidence>
<accession>A0A9N9E7U1</accession>
<keyword evidence="3" id="KW-1185">Reference proteome</keyword>
<feature type="region of interest" description="Disordered" evidence="1">
    <location>
        <begin position="16"/>
        <end position="46"/>
    </location>
</feature>
<protein>
    <submittedName>
        <fullName evidence="2">2608_t:CDS:1</fullName>
    </submittedName>
</protein>
<dbReference type="EMBL" id="CAJVPP010005590">
    <property type="protein sequence ID" value="CAG8667521.1"/>
    <property type="molecule type" value="Genomic_DNA"/>
</dbReference>
<reference evidence="2" key="1">
    <citation type="submission" date="2021-06" db="EMBL/GenBank/DDBJ databases">
        <authorList>
            <person name="Kallberg Y."/>
            <person name="Tangrot J."/>
            <person name="Rosling A."/>
        </authorList>
    </citation>
    <scope>NUCLEOTIDE SEQUENCE</scope>
    <source>
        <strain evidence="2">87-6 pot B 2015</strain>
    </source>
</reference>
<gene>
    <name evidence="2" type="ORF">FMOSSE_LOCUS12245</name>
</gene>
<feature type="compositionally biased region" description="Basic and acidic residues" evidence="1">
    <location>
        <begin position="26"/>
        <end position="46"/>
    </location>
</feature>
<proteinExistence type="predicted"/>
<evidence type="ECO:0000313" key="3">
    <source>
        <dbReference type="Proteomes" id="UP000789375"/>
    </source>
</evidence>
<evidence type="ECO:0000313" key="2">
    <source>
        <dbReference type="EMBL" id="CAG8667521.1"/>
    </source>
</evidence>
<dbReference type="AlphaFoldDB" id="A0A9N9E7U1"/>